<protein>
    <submittedName>
        <fullName evidence="1">Tail assembly protein</fullName>
    </submittedName>
</protein>
<reference evidence="1" key="1">
    <citation type="submission" date="2024-03" db="EMBL/GenBank/DDBJ databases">
        <title>Diverse circular DNA viruses in blood, oral, and fecal samples of captive lemurs.</title>
        <authorList>
            <person name="Paietta E.N."/>
            <person name="Kraberger S."/>
            <person name="Lund M.C."/>
            <person name="Custer J.M."/>
            <person name="Vargas K.M."/>
            <person name="Ehmke E.E."/>
            <person name="Yoder A.D."/>
            <person name="Varsani A."/>
        </authorList>
    </citation>
    <scope>NUCLEOTIDE SEQUENCE</scope>
    <source>
        <strain evidence="1">Duke_28FF_219</strain>
    </source>
</reference>
<sequence length="121" mass="12851">MDGMKNNTAGLAEQAGENMEEAPDLVLKLKKPYVFDGQTYTEVDLSGLEDTTAADLAAVGKIVTKLGVVSPMPEMSMEFCLHMAARVSGMKVDFFTGLPAGEAIKLKNIVTGFLYGGDGDN</sequence>
<dbReference type="EMBL" id="PP511788">
    <property type="protein sequence ID" value="XCD07431.1"/>
    <property type="molecule type" value="Genomic_DNA"/>
</dbReference>
<organism evidence="1">
    <name type="scientific">Dulem virus 34</name>
    <dbReference type="NCBI Taxonomy" id="3145752"/>
    <lineage>
        <taxon>Viruses</taxon>
        <taxon>Duplodnaviria</taxon>
        <taxon>Heunggongvirae</taxon>
        <taxon>Uroviricota</taxon>
        <taxon>Caudoviricetes</taxon>
    </lineage>
</organism>
<evidence type="ECO:0000313" key="1">
    <source>
        <dbReference type="EMBL" id="XCD07431.1"/>
    </source>
</evidence>
<name>A0AAU8B7C8_9CAUD</name>
<proteinExistence type="predicted"/>
<accession>A0AAU8B7C8</accession>